<dbReference type="InterPro" id="IPR022398">
    <property type="entry name" value="Peptidase_S8_His-AS"/>
</dbReference>
<sequence length="918" mass="96741">MAVFLHLMKCLQRIRCYQRQSDTMWENRGSCSRVSTMLPCEPFMIWNVPVTAGLMSLLLLSGCGGGGSGGGAENPPDVAGVIDIESGTRVDSDTADDIRLDQSVDNGAPGSVQALPAGATVGGYLSFNSGTYSTANPGLFNFFNDPVDLYATELSPGDRIAVQVFLSPDQNAPLPDRTLRILKQQDGELVDAVAPATSSDLMPLTITLENTFETGSYLIEVSTTGGIPFRYVLTLADRASASVMNTRYTDPAFVVDEAIVSFESDPSSGTMAAAMAVSERRDLGRGAWLMRRDSARNLATMSTRQVEDAREDTLDWIRELREQPGVAAAEPNYLYTSQQVAPDDDPLYDRQWNLPLTRAAMAWQAAPDVGLGIGIAVFDTGVFRSPPTTGGAWHPDLDKNVQLISGEIMDYVSGDLDIDQEPGRDTNPADPGDGKTRSSNFHGTHVAGVAAAVDDAQGIVGMASGASIYPVRVLGRDGVGSSADLIAAVNWAAGRSEIDVINLSLGGLGPSNALKSAIDAAWAGGDGQLIVAAAGNQGTDEPTYPAAYPNVIGVGAVDGGGKRASYSNVGESVDVVAPGGDASRDANQDGTADVIISTWGRDDSGSFEPSYAGLQGTSMAAPHVAGVYALMKGESIITPGEFRSLLINGALTEEVGPAFEYGAGLINALAAMDAALDGNFPITLGASPSALQFNSAILSAQLEYSVYPEDKTVEITDVIPGADWLQLGAISADPTQPLAVSVDPSGLEDNKRYTTDLIIAYNPETGTPTTLTVPVSLRLGTSADERDAGRHYVLLVSADDNRDTIEQVVASASGGQYRFAFDQVEPGEYFLVAGTDIDNNGLICENGEACAEYPVNGLPEKIVIGDQPLSGVRLSTSFRRPTIAAMGLPRVGFEGYRLKSDGEKEQDDVPIRSLENDR</sequence>
<dbReference type="InterPro" id="IPR000209">
    <property type="entry name" value="Peptidase_S8/S53_dom"/>
</dbReference>
<evidence type="ECO:0000259" key="7">
    <source>
        <dbReference type="Pfam" id="PF00082"/>
    </source>
</evidence>
<dbReference type="InterPro" id="IPR050131">
    <property type="entry name" value="Peptidase_S8_subtilisin-like"/>
</dbReference>
<comment type="similarity">
    <text evidence="1 5">Belongs to the peptidase S8 family.</text>
</comment>
<keyword evidence="3 5" id="KW-0378">Hydrolase</keyword>
<dbReference type="SUPFAM" id="SSF52743">
    <property type="entry name" value="Subtilisin-like"/>
    <property type="match status" value="1"/>
</dbReference>
<dbReference type="GO" id="GO:0004252">
    <property type="term" value="F:serine-type endopeptidase activity"/>
    <property type="evidence" value="ECO:0007669"/>
    <property type="project" value="UniProtKB-UniRule"/>
</dbReference>
<feature type="region of interest" description="Disordered" evidence="6">
    <location>
        <begin position="415"/>
        <end position="441"/>
    </location>
</feature>
<feature type="active site" description="Charge relay system" evidence="5">
    <location>
        <position position="442"/>
    </location>
</feature>
<dbReference type="GO" id="GO:0006508">
    <property type="term" value="P:proteolysis"/>
    <property type="evidence" value="ECO:0007669"/>
    <property type="project" value="UniProtKB-KW"/>
</dbReference>
<dbReference type="PROSITE" id="PS00138">
    <property type="entry name" value="SUBTILASE_SER"/>
    <property type="match status" value="1"/>
</dbReference>
<evidence type="ECO:0000256" key="5">
    <source>
        <dbReference type="PROSITE-ProRule" id="PRU01240"/>
    </source>
</evidence>
<evidence type="ECO:0000256" key="1">
    <source>
        <dbReference type="ARBA" id="ARBA00011073"/>
    </source>
</evidence>
<dbReference type="PROSITE" id="PS00137">
    <property type="entry name" value="SUBTILASE_HIS"/>
    <property type="match status" value="1"/>
</dbReference>
<protein>
    <recommendedName>
        <fullName evidence="7">Peptidase S8/S53 domain-containing protein</fullName>
    </recommendedName>
</protein>
<reference evidence="8 9" key="1">
    <citation type="submission" date="2019-05" db="EMBL/GenBank/DDBJ databases">
        <title>Marinobacter panjinensis sp. nov., a moderately halophilic bacterium isolated from sea tidal flat environment.</title>
        <authorList>
            <person name="Yang W."/>
            <person name="An M."/>
            <person name="He W."/>
            <person name="Luo X."/>
            <person name="Zhu L."/>
            <person name="Chen G."/>
            <person name="Zhang Y."/>
            <person name="Wang Y."/>
        </authorList>
    </citation>
    <scope>NUCLEOTIDE SEQUENCE [LARGE SCALE GENOMIC DNA]</scope>
    <source>
        <strain evidence="8 9">PJ-16</strain>
    </source>
</reference>
<comment type="caution">
    <text evidence="8">The sequence shown here is derived from an EMBL/GenBank/DDBJ whole genome shotgun (WGS) entry which is preliminary data.</text>
</comment>
<proteinExistence type="inferred from homology"/>
<feature type="region of interest" description="Disordered" evidence="6">
    <location>
        <begin position="899"/>
        <end position="918"/>
    </location>
</feature>
<dbReference type="InterPro" id="IPR017309">
    <property type="entry name" value="Pept_S8A_subtilisin_proteobac"/>
</dbReference>
<feature type="active site" description="Charge relay system" evidence="5">
    <location>
        <position position="618"/>
    </location>
</feature>
<keyword evidence="9" id="KW-1185">Reference proteome</keyword>
<evidence type="ECO:0000256" key="2">
    <source>
        <dbReference type="ARBA" id="ARBA00022670"/>
    </source>
</evidence>
<feature type="domain" description="Peptidase S8/S53" evidence="7">
    <location>
        <begin position="372"/>
        <end position="664"/>
    </location>
</feature>
<gene>
    <name evidence="8" type="ORF">FDP08_06585</name>
</gene>
<dbReference type="InterPro" id="IPR015500">
    <property type="entry name" value="Peptidase_S8_subtilisin-rel"/>
</dbReference>
<dbReference type="InterPro" id="IPR023828">
    <property type="entry name" value="Peptidase_S8_Ser-AS"/>
</dbReference>
<organism evidence="8 9">
    <name type="scientific">Marinobacter panjinensis</name>
    <dbReference type="NCBI Taxonomy" id="2576384"/>
    <lineage>
        <taxon>Bacteria</taxon>
        <taxon>Pseudomonadati</taxon>
        <taxon>Pseudomonadota</taxon>
        <taxon>Gammaproteobacteria</taxon>
        <taxon>Pseudomonadales</taxon>
        <taxon>Marinobacteraceae</taxon>
        <taxon>Marinobacter</taxon>
    </lineage>
</organism>
<keyword evidence="4 5" id="KW-0720">Serine protease</keyword>
<evidence type="ECO:0000256" key="6">
    <source>
        <dbReference type="SAM" id="MobiDB-lite"/>
    </source>
</evidence>
<dbReference type="PROSITE" id="PS51892">
    <property type="entry name" value="SUBTILASE"/>
    <property type="match status" value="1"/>
</dbReference>
<dbReference type="OrthoDB" id="9790784at2"/>
<evidence type="ECO:0000256" key="3">
    <source>
        <dbReference type="ARBA" id="ARBA00022801"/>
    </source>
</evidence>
<dbReference type="Pfam" id="PF00082">
    <property type="entry name" value="Peptidase_S8"/>
    <property type="match status" value="1"/>
</dbReference>
<keyword evidence="2 5" id="KW-0645">Protease</keyword>
<dbReference type="PANTHER" id="PTHR43806">
    <property type="entry name" value="PEPTIDASE S8"/>
    <property type="match status" value="1"/>
</dbReference>
<dbReference type="PRINTS" id="PR00723">
    <property type="entry name" value="SUBTILISIN"/>
</dbReference>
<dbReference type="EMBL" id="SZYH01000001">
    <property type="protein sequence ID" value="TKV67780.1"/>
    <property type="molecule type" value="Genomic_DNA"/>
</dbReference>
<name>A0A4U6R2J3_9GAMM</name>
<evidence type="ECO:0000256" key="4">
    <source>
        <dbReference type="ARBA" id="ARBA00022825"/>
    </source>
</evidence>
<feature type="active site" description="Charge relay system" evidence="5">
    <location>
        <position position="379"/>
    </location>
</feature>
<dbReference type="Proteomes" id="UP000308488">
    <property type="component" value="Unassembled WGS sequence"/>
</dbReference>
<accession>A0A4U6R2J3</accession>
<dbReference type="AlphaFoldDB" id="A0A4U6R2J3"/>
<evidence type="ECO:0000313" key="9">
    <source>
        <dbReference type="Proteomes" id="UP000308488"/>
    </source>
</evidence>
<dbReference type="PANTHER" id="PTHR43806:SF11">
    <property type="entry name" value="CEREVISIN-RELATED"/>
    <property type="match status" value="1"/>
</dbReference>
<dbReference type="Gene3D" id="3.40.50.200">
    <property type="entry name" value="Peptidase S8/S53 domain"/>
    <property type="match status" value="1"/>
</dbReference>
<dbReference type="InterPro" id="IPR036852">
    <property type="entry name" value="Peptidase_S8/S53_dom_sf"/>
</dbReference>
<evidence type="ECO:0000313" key="8">
    <source>
        <dbReference type="EMBL" id="TKV67780.1"/>
    </source>
</evidence>
<dbReference type="PIRSF" id="PIRSF037893">
    <property type="entry name" value="Subtilisin_rel_Maqu_2796"/>
    <property type="match status" value="1"/>
</dbReference>